<reference evidence="1 2" key="1">
    <citation type="submission" date="2015-10" db="EMBL/GenBank/DDBJ databases">
        <title>Draft genome sequence of Streptomyces curacoi DSM 40107, type strain for the species Streptomyces curacoi.</title>
        <authorList>
            <person name="Ruckert C."/>
            <person name="Winkler A."/>
            <person name="Kalinowski J."/>
            <person name="Kampfer P."/>
            <person name="Glaeser S."/>
        </authorList>
    </citation>
    <scope>NUCLEOTIDE SEQUENCE [LARGE SCALE GENOMIC DNA]</scope>
    <source>
        <strain evidence="1 2">DSM 40107</strain>
    </source>
</reference>
<keyword evidence="2" id="KW-1185">Reference proteome</keyword>
<gene>
    <name evidence="1" type="ORF">AQI70_10440</name>
</gene>
<protein>
    <submittedName>
        <fullName evidence="1">Uncharacterized protein</fullName>
    </submittedName>
</protein>
<accession>A0A124H5D7</accession>
<dbReference type="RefSeq" id="WP_062146829.1">
    <property type="nucleotide sequence ID" value="NZ_KQ947986.1"/>
</dbReference>
<evidence type="ECO:0000313" key="2">
    <source>
        <dbReference type="Proteomes" id="UP000054024"/>
    </source>
</evidence>
<dbReference type="OrthoDB" id="4247351at2"/>
<evidence type="ECO:0000313" key="1">
    <source>
        <dbReference type="EMBL" id="KUM79250.1"/>
    </source>
</evidence>
<dbReference type="AlphaFoldDB" id="A0A124H5D7"/>
<dbReference type="EMBL" id="LMWJ01000006">
    <property type="protein sequence ID" value="KUM79250.1"/>
    <property type="molecule type" value="Genomic_DNA"/>
</dbReference>
<organism evidence="1 2">
    <name type="scientific">Streptomyces curacoi</name>
    <dbReference type="NCBI Taxonomy" id="146536"/>
    <lineage>
        <taxon>Bacteria</taxon>
        <taxon>Bacillati</taxon>
        <taxon>Actinomycetota</taxon>
        <taxon>Actinomycetes</taxon>
        <taxon>Kitasatosporales</taxon>
        <taxon>Streptomycetaceae</taxon>
        <taxon>Streptomyces</taxon>
    </lineage>
</organism>
<dbReference type="Proteomes" id="UP000054024">
    <property type="component" value="Unassembled WGS sequence"/>
</dbReference>
<sequence>MTTEPAPPALRRTARDVLSELSPEARQLAQIVTQLENEYLHINNPTQVVPGIVEAVKGLVK</sequence>
<proteinExistence type="predicted"/>
<comment type="caution">
    <text evidence="1">The sequence shown here is derived from an EMBL/GenBank/DDBJ whole genome shotgun (WGS) entry which is preliminary data.</text>
</comment>
<dbReference type="STRING" id="146536.AQI70_10440"/>
<name>A0A124H5D7_9ACTN</name>